<dbReference type="Proteomes" id="UP000095286">
    <property type="component" value="Unplaced"/>
</dbReference>
<accession>A0AC35U6Y3</accession>
<reference evidence="2" key="1">
    <citation type="submission" date="2016-11" db="UniProtKB">
        <authorList>
            <consortium name="WormBaseParasite"/>
        </authorList>
    </citation>
    <scope>IDENTIFICATION</scope>
    <source>
        <strain evidence="2">KR3021</strain>
    </source>
</reference>
<protein>
    <submittedName>
        <fullName evidence="2">EF-hand domain-containing protein</fullName>
    </submittedName>
</protein>
<proteinExistence type="predicted"/>
<sequence length="204" mass="23823">MASDDSALVAELKEKYPDVDRFLLEKWERIFTIFFDRNHSHLVDWSDFYLVVRKVRDIYGAESSQMGYARKTMEALFNGLCAAADQNKDKMISLDEWITLLRTAYRETDKAIPKWFDDYQHFMFKLFDVSADGVLDLCEYTDGMASYGFTEKAAHDAFHAFALTDRGEEMKTIDPNRWKSYFTHLFFSTDKKHLGNHLFGLSIA</sequence>
<organism evidence="1 2">
    <name type="scientific">Rhabditophanes sp. KR3021</name>
    <dbReference type="NCBI Taxonomy" id="114890"/>
    <lineage>
        <taxon>Eukaryota</taxon>
        <taxon>Metazoa</taxon>
        <taxon>Ecdysozoa</taxon>
        <taxon>Nematoda</taxon>
        <taxon>Chromadorea</taxon>
        <taxon>Rhabditida</taxon>
        <taxon>Tylenchina</taxon>
        <taxon>Panagrolaimomorpha</taxon>
        <taxon>Strongyloidoidea</taxon>
        <taxon>Alloionematidae</taxon>
        <taxon>Rhabditophanes</taxon>
    </lineage>
</organism>
<evidence type="ECO:0000313" key="1">
    <source>
        <dbReference type="Proteomes" id="UP000095286"/>
    </source>
</evidence>
<dbReference type="WBParaSite" id="RSKR_0000844400.1">
    <property type="protein sequence ID" value="RSKR_0000844400.1"/>
    <property type="gene ID" value="RSKR_0000844400"/>
</dbReference>
<evidence type="ECO:0000313" key="2">
    <source>
        <dbReference type="WBParaSite" id="RSKR_0000844400.1"/>
    </source>
</evidence>
<name>A0AC35U6Y3_9BILA</name>